<evidence type="ECO:0000313" key="2">
    <source>
        <dbReference type="EMBL" id="MFD1845055.1"/>
    </source>
</evidence>
<comment type="caution">
    <text evidence="2">The sequence shown here is derived from an EMBL/GenBank/DDBJ whole genome shotgun (WGS) entry which is preliminary data.</text>
</comment>
<protein>
    <submittedName>
        <fullName evidence="2">Uncharacterized protein</fullName>
    </submittedName>
</protein>
<evidence type="ECO:0000313" key="3">
    <source>
        <dbReference type="Proteomes" id="UP001597307"/>
    </source>
</evidence>
<dbReference type="Proteomes" id="UP001597307">
    <property type="component" value="Unassembled WGS sequence"/>
</dbReference>
<dbReference type="EMBL" id="JBHUGA010000001">
    <property type="protein sequence ID" value="MFD1845055.1"/>
    <property type="molecule type" value="Genomic_DNA"/>
</dbReference>
<sequence length="77" mass="8638">MGNPSKSSPRKWLKNPAKVFMGPAERSDPTLPVVHRHDEFEQASEADLAGFEVEEDSEGHHYAVRKEHPPVPPPNLQ</sequence>
<keyword evidence="3" id="KW-1185">Reference proteome</keyword>
<reference evidence="3" key="1">
    <citation type="journal article" date="2019" name="Int. J. Syst. Evol. Microbiol.">
        <title>The Global Catalogue of Microorganisms (GCM) 10K type strain sequencing project: providing services to taxonomists for standard genome sequencing and annotation.</title>
        <authorList>
            <consortium name="The Broad Institute Genomics Platform"/>
            <consortium name="The Broad Institute Genome Sequencing Center for Infectious Disease"/>
            <person name="Wu L."/>
            <person name="Ma J."/>
        </authorList>
    </citation>
    <scope>NUCLEOTIDE SEQUENCE [LARGE SCALE GENOMIC DNA]</scope>
    <source>
        <strain evidence="3">JCM 11496</strain>
    </source>
</reference>
<dbReference type="RefSeq" id="WP_343877031.1">
    <property type="nucleotide sequence ID" value="NZ_BAAAIJ010000001.1"/>
</dbReference>
<proteinExistence type="predicted"/>
<name>A0ABW4Q343_9MICC</name>
<feature type="region of interest" description="Disordered" evidence="1">
    <location>
        <begin position="1"/>
        <end position="30"/>
    </location>
</feature>
<feature type="region of interest" description="Disordered" evidence="1">
    <location>
        <begin position="56"/>
        <end position="77"/>
    </location>
</feature>
<organism evidence="2 3">
    <name type="scientific">Arthrobacter flavus</name>
    <dbReference type="NCBI Taxonomy" id="95172"/>
    <lineage>
        <taxon>Bacteria</taxon>
        <taxon>Bacillati</taxon>
        <taxon>Actinomycetota</taxon>
        <taxon>Actinomycetes</taxon>
        <taxon>Micrococcales</taxon>
        <taxon>Micrococcaceae</taxon>
        <taxon>Arthrobacter</taxon>
    </lineage>
</organism>
<feature type="compositionally biased region" description="Basic and acidic residues" evidence="1">
    <location>
        <begin position="58"/>
        <end position="69"/>
    </location>
</feature>
<accession>A0ABW4Q343</accession>
<evidence type="ECO:0000256" key="1">
    <source>
        <dbReference type="SAM" id="MobiDB-lite"/>
    </source>
</evidence>
<gene>
    <name evidence="2" type="ORF">ACFSFX_00365</name>
</gene>